<organism evidence="1 2">
    <name type="scientific">Leptospirillum ferriphilum (strain ML-04)</name>
    <dbReference type="NCBI Taxonomy" id="1048260"/>
    <lineage>
        <taxon>Bacteria</taxon>
        <taxon>Pseudomonadati</taxon>
        <taxon>Nitrospirota</taxon>
        <taxon>Nitrospiria</taxon>
        <taxon>Nitrospirales</taxon>
        <taxon>Nitrospiraceae</taxon>
        <taxon>Leptospirillum</taxon>
    </lineage>
</organism>
<dbReference type="STRING" id="1048260.LFML04_0338"/>
<dbReference type="PATRIC" id="fig|1048260.3.peg.358"/>
<evidence type="ECO:0000313" key="2">
    <source>
        <dbReference type="Proteomes" id="UP000006177"/>
    </source>
</evidence>
<name>J9Z7R2_LEPFM</name>
<accession>J9Z7R2</accession>
<proteinExistence type="predicted"/>
<dbReference type="AlphaFoldDB" id="J9Z7R2"/>
<dbReference type="HOGENOM" id="CLU_3044903_0_0_0"/>
<sequence>MGSAFHWIPFGPKGIRHLPRLIAHPFLLRFGLKKLVSPKEVLSDRIHGIHIIYG</sequence>
<evidence type="ECO:0000313" key="1">
    <source>
        <dbReference type="EMBL" id="AFS52580.1"/>
    </source>
</evidence>
<gene>
    <name evidence="1" type="ordered locus">LFML04_0338</name>
</gene>
<dbReference type="Proteomes" id="UP000006177">
    <property type="component" value="Chromosome"/>
</dbReference>
<reference evidence="1 2" key="1">
    <citation type="journal article" date="2011" name="J. Microbiol.">
        <title>Complete genome of Leptospirillum ferriphilum ML-04 provides insight into its physiology and environmental adaptation.</title>
        <authorList>
            <person name="Mi S."/>
            <person name="Song J."/>
            <person name="Lin J."/>
            <person name="Che Y."/>
            <person name="Zheng H."/>
            <person name="Lin J."/>
        </authorList>
    </citation>
    <scope>NUCLEOTIDE SEQUENCE [LARGE SCALE GENOMIC DNA]</scope>
    <source>
        <strain evidence="1 2">ML-04</strain>
    </source>
</reference>
<dbReference type="EMBL" id="CP002919">
    <property type="protein sequence ID" value="AFS52580.1"/>
    <property type="molecule type" value="Genomic_DNA"/>
</dbReference>
<protein>
    <submittedName>
        <fullName evidence="1">Uncharacterized protein</fullName>
    </submittedName>
</protein>
<dbReference type="KEGG" id="lfi:LFML04_0338"/>